<dbReference type="GO" id="GO:0005524">
    <property type="term" value="F:ATP binding"/>
    <property type="evidence" value="ECO:0007669"/>
    <property type="project" value="UniProtKB-KW"/>
</dbReference>
<evidence type="ECO:0008006" key="16">
    <source>
        <dbReference type="Google" id="ProtNLM"/>
    </source>
</evidence>
<protein>
    <recommendedName>
        <fullName evidence="16">NACHT domain-containing protein</fullName>
    </recommendedName>
</protein>
<reference evidence="14 15" key="1">
    <citation type="journal article" date="2018" name="Nat. Ecol. Evol.">
        <title>Shark genomes provide insights into elasmobranch evolution and the origin of vertebrates.</title>
        <authorList>
            <person name="Hara Y"/>
            <person name="Yamaguchi K"/>
            <person name="Onimaru K"/>
            <person name="Kadota M"/>
            <person name="Koyanagi M"/>
            <person name="Keeley SD"/>
            <person name="Tatsumi K"/>
            <person name="Tanaka K"/>
            <person name="Motone F"/>
            <person name="Kageyama Y"/>
            <person name="Nozu R"/>
            <person name="Adachi N"/>
            <person name="Nishimura O"/>
            <person name="Nakagawa R"/>
            <person name="Tanegashima C"/>
            <person name="Kiyatake I"/>
            <person name="Matsumoto R"/>
            <person name="Murakumo K"/>
            <person name="Nishida K"/>
            <person name="Terakita A"/>
            <person name="Kuratani S"/>
            <person name="Sato K"/>
            <person name="Hyodo S Kuraku.S."/>
        </authorList>
    </citation>
    <scope>NUCLEOTIDE SEQUENCE [LARGE SCALE GENOMIC DNA]</scope>
</reference>
<dbReference type="SUPFAM" id="SSF52047">
    <property type="entry name" value="RNI-like"/>
    <property type="match status" value="1"/>
</dbReference>
<dbReference type="GO" id="GO:0045087">
    <property type="term" value="P:innate immune response"/>
    <property type="evidence" value="ECO:0007669"/>
    <property type="project" value="UniProtKB-KW"/>
</dbReference>
<evidence type="ECO:0000256" key="3">
    <source>
        <dbReference type="ARBA" id="ARBA00022588"/>
    </source>
</evidence>
<dbReference type="EMBL" id="BEZZ01001148">
    <property type="protein sequence ID" value="GCC38267.1"/>
    <property type="molecule type" value="Genomic_DNA"/>
</dbReference>
<evidence type="ECO:0000256" key="1">
    <source>
        <dbReference type="ARBA" id="ARBA00004110"/>
    </source>
</evidence>
<dbReference type="PANTHER" id="PTHR45690">
    <property type="entry name" value="NACHT, LRR AND PYD DOMAINS-CONTAINING PROTEIN 12"/>
    <property type="match status" value="1"/>
</dbReference>
<proteinExistence type="predicted"/>
<evidence type="ECO:0000256" key="11">
    <source>
        <dbReference type="ARBA" id="ARBA00023233"/>
    </source>
</evidence>
<dbReference type="Gene3D" id="1.10.533.10">
    <property type="entry name" value="Death Domain, Fas"/>
    <property type="match status" value="1"/>
</dbReference>
<keyword evidence="9" id="KW-0391">Immunity</keyword>
<evidence type="ECO:0000256" key="5">
    <source>
        <dbReference type="ARBA" id="ARBA00022741"/>
    </source>
</evidence>
<sequence length="734" mass="84761">MDDPGIERPGGEGLAAGFPGEERISYLQLLQRNRVKLIDELGDRIDWILDRALQIQLISKDDYEDVKYIPGPRKKVRTLLDIVDCLGEMVAHQFYSLINKSKDMSEKEPVSKEHSTVIKKHKQVLSRRNEVMMYYNTRPGEKIHLSEQFTNLLLVKGHHNLEFKRHELLSFGQHRIHLQERSSQEMEIKPSQLFMQISDKQTPKRTLVSGVAGIGKTVLLQKIVFDWANNHCFGNFEVLLQFTFRDLNLINKPMSLRNLVLKKNGHLLKVLDSIFEVPEKLLIILDGLDEFKFCGCFDGDCYITDPDKEGNLVDIIYSLLRGELLTGVSVLLTSRPTAISYIPVETIDRFVIITGFSEKEIRYYFLKYYQDEEVGSRMFQFVKENEFLFTLCFVPAFCYIVCSVLKEKERENHKQPKTMTDIYSRYLSVLLQHHSRGQRSEGGDLTQTLRNLGKLAYSKLLQHDTLFYQHDLASHHVELNTFVDTFLDKTCIQEPDCVETVFSFTHLTIQEFFAALHYMLEPEPFPDLMNVDTMNKYKMATGFLDIFQRFLSGLLSERNQALLSKHMKLDKMTKSESYSCWLIEEITEHCENGSSILNLLHCLFEQQNDLLVEKIKPKNLRIHIGDNALCPVDISVLKYFLDMRIGDLEELDLTATNINTTALKSLQPFLHQCERLWCGENKLDFEAIKFLCELLKSPDYKLKLLGIEGCNADYDGVSGFTAISSTNTTLKKVV</sequence>
<dbReference type="InterPro" id="IPR011029">
    <property type="entry name" value="DEATH-like_dom_sf"/>
</dbReference>
<keyword evidence="2" id="KW-0963">Cytoplasm</keyword>
<evidence type="ECO:0000256" key="9">
    <source>
        <dbReference type="ARBA" id="ARBA00022859"/>
    </source>
</evidence>
<dbReference type="OMA" id="HQGLENK"/>
<evidence type="ECO:0000256" key="7">
    <source>
        <dbReference type="ARBA" id="ARBA00022840"/>
    </source>
</evidence>
<keyword evidence="11" id="KW-1271">Inflammasome</keyword>
<name>A0A401T6N0_CHIPU</name>
<keyword evidence="7" id="KW-0067">ATP-binding</keyword>
<evidence type="ECO:0000256" key="2">
    <source>
        <dbReference type="ARBA" id="ARBA00022490"/>
    </source>
</evidence>
<dbReference type="PROSITE" id="PS50209">
    <property type="entry name" value="CARD"/>
    <property type="match status" value="1"/>
</dbReference>
<feature type="domain" description="NACHT" evidence="13">
    <location>
        <begin position="204"/>
        <end position="338"/>
    </location>
</feature>
<dbReference type="PANTHER" id="PTHR45690:SF19">
    <property type="entry name" value="NACHT, LRR AND PYD DOMAINS-CONTAINING PROTEIN 3"/>
    <property type="match status" value="1"/>
</dbReference>
<keyword evidence="15" id="KW-1185">Reference proteome</keyword>
<evidence type="ECO:0000313" key="15">
    <source>
        <dbReference type="Proteomes" id="UP000287033"/>
    </source>
</evidence>
<dbReference type="SUPFAM" id="SSF47986">
    <property type="entry name" value="DEATH domain"/>
    <property type="match status" value="1"/>
</dbReference>
<evidence type="ECO:0000259" key="13">
    <source>
        <dbReference type="PROSITE" id="PS50837"/>
    </source>
</evidence>
<comment type="caution">
    <text evidence="14">The sequence shown here is derived from an EMBL/GenBank/DDBJ whole genome shotgun (WGS) entry which is preliminary data.</text>
</comment>
<dbReference type="Pfam" id="PF14484">
    <property type="entry name" value="FISNA"/>
    <property type="match status" value="1"/>
</dbReference>
<comment type="subcellular location">
    <subcellularLocation>
        <location evidence="1">Inflammasome</location>
    </subcellularLocation>
</comment>
<dbReference type="InterPro" id="IPR029495">
    <property type="entry name" value="NACHT-assoc"/>
</dbReference>
<organism evidence="14 15">
    <name type="scientific">Chiloscyllium punctatum</name>
    <name type="common">Brownbanded bambooshark</name>
    <name type="synonym">Hemiscyllium punctatum</name>
    <dbReference type="NCBI Taxonomy" id="137246"/>
    <lineage>
        <taxon>Eukaryota</taxon>
        <taxon>Metazoa</taxon>
        <taxon>Chordata</taxon>
        <taxon>Craniata</taxon>
        <taxon>Vertebrata</taxon>
        <taxon>Chondrichthyes</taxon>
        <taxon>Elasmobranchii</taxon>
        <taxon>Galeomorphii</taxon>
        <taxon>Galeoidea</taxon>
        <taxon>Orectolobiformes</taxon>
        <taxon>Hemiscylliidae</taxon>
        <taxon>Chiloscyllium</taxon>
    </lineage>
</organism>
<dbReference type="STRING" id="137246.A0A401T6N0"/>
<dbReference type="OrthoDB" id="120976at2759"/>
<keyword evidence="3" id="KW-0399">Innate immunity</keyword>
<dbReference type="InterPro" id="IPR007111">
    <property type="entry name" value="NACHT_NTPase"/>
</dbReference>
<gene>
    <name evidence="14" type="ORF">chiPu_0016780</name>
</gene>
<accession>A0A401T6N0</accession>
<dbReference type="GO" id="GO:0042981">
    <property type="term" value="P:regulation of apoptotic process"/>
    <property type="evidence" value="ECO:0007669"/>
    <property type="project" value="InterPro"/>
</dbReference>
<evidence type="ECO:0000256" key="4">
    <source>
        <dbReference type="ARBA" id="ARBA00022737"/>
    </source>
</evidence>
<dbReference type="InterPro" id="IPR032675">
    <property type="entry name" value="LRR_dom_sf"/>
</dbReference>
<dbReference type="Pfam" id="PF17779">
    <property type="entry name" value="WHD_NOD2"/>
    <property type="match status" value="1"/>
</dbReference>
<dbReference type="Gene3D" id="3.80.10.10">
    <property type="entry name" value="Ribonuclease Inhibitor"/>
    <property type="match status" value="1"/>
</dbReference>
<evidence type="ECO:0000256" key="6">
    <source>
        <dbReference type="ARBA" id="ARBA00022801"/>
    </source>
</evidence>
<keyword evidence="4" id="KW-0677">Repeat</keyword>
<dbReference type="PROSITE" id="PS50837">
    <property type="entry name" value="NACHT"/>
    <property type="match status" value="1"/>
</dbReference>
<dbReference type="InterPro" id="IPR050637">
    <property type="entry name" value="NLRP_innate_immun_reg"/>
</dbReference>
<keyword evidence="6" id="KW-0378">Hydrolase</keyword>
<dbReference type="InterPro" id="IPR041267">
    <property type="entry name" value="NLRP_HD2"/>
</dbReference>
<dbReference type="GO" id="GO:0061702">
    <property type="term" value="C:canonical inflammasome complex"/>
    <property type="evidence" value="ECO:0007669"/>
    <property type="project" value="UniProtKB-SubCell"/>
</dbReference>
<dbReference type="GO" id="GO:0006954">
    <property type="term" value="P:inflammatory response"/>
    <property type="evidence" value="ECO:0007669"/>
    <property type="project" value="UniProtKB-KW"/>
</dbReference>
<feature type="domain" description="CARD" evidence="12">
    <location>
        <begin position="22"/>
        <end position="113"/>
    </location>
</feature>
<dbReference type="SUPFAM" id="SSF52540">
    <property type="entry name" value="P-loop containing nucleoside triphosphate hydrolases"/>
    <property type="match status" value="1"/>
</dbReference>
<evidence type="ECO:0000256" key="8">
    <source>
        <dbReference type="ARBA" id="ARBA00022843"/>
    </source>
</evidence>
<dbReference type="Proteomes" id="UP000287033">
    <property type="component" value="Unassembled WGS sequence"/>
</dbReference>
<keyword evidence="8" id="KW-0832">Ubl conjugation</keyword>
<dbReference type="InterPro" id="IPR041075">
    <property type="entry name" value="NOD1/2_WH"/>
</dbReference>
<dbReference type="AlphaFoldDB" id="A0A401T6N0"/>
<keyword evidence="5" id="KW-0547">Nucleotide-binding</keyword>
<keyword evidence="10" id="KW-0395">Inflammatory response</keyword>
<dbReference type="Pfam" id="PF00619">
    <property type="entry name" value="CARD"/>
    <property type="match status" value="1"/>
</dbReference>
<dbReference type="Gene3D" id="3.40.50.300">
    <property type="entry name" value="P-loop containing nucleotide triphosphate hydrolases"/>
    <property type="match status" value="1"/>
</dbReference>
<evidence type="ECO:0000259" key="12">
    <source>
        <dbReference type="PROSITE" id="PS50209"/>
    </source>
</evidence>
<dbReference type="Pfam" id="PF17776">
    <property type="entry name" value="NLRC4_HD2"/>
    <property type="match status" value="1"/>
</dbReference>
<dbReference type="InterPro" id="IPR001315">
    <property type="entry name" value="CARD"/>
</dbReference>
<evidence type="ECO:0000256" key="10">
    <source>
        <dbReference type="ARBA" id="ARBA00023198"/>
    </source>
</evidence>
<evidence type="ECO:0000313" key="14">
    <source>
        <dbReference type="EMBL" id="GCC38267.1"/>
    </source>
</evidence>
<dbReference type="InterPro" id="IPR027417">
    <property type="entry name" value="P-loop_NTPase"/>
</dbReference>
<dbReference type="Pfam" id="PF05729">
    <property type="entry name" value="NACHT"/>
    <property type="match status" value="1"/>
</dbReference>